<evidence type="ECO:0000313" key="2">
    <source>
        <dbReference type="Proteomes" id="UP000004095"/>
    </source>
</evidence>
<proteinExistence type="predicted"/>
<protein>
    <submittedName>
        <fullName evidence="1">Uncharacterized protein</fullName>
    </submittedName>
</protein>
<dbReference type="Proteomes" id="UP000004095">
    <property type="component" value="Unassembled WGS sequence"/>
</dbReference>
<sequence length="76" mass="8167">MQKMKKFRVDKNQVLSKDAQKKVAGGWGETCMPRHCSQDSFLVGGGEHTGVCAIATSAPGGGICIGVIEENMCYIY</sequence>
<keyword evidence="2" id="KW-1185">Reference proteome</keyword>
<evidence type="ECO:0000313" key="1">
    <source>
        <dbReference type="EMBL" id="EAY24100.1"/>
    </source>
</evidence>
<comment type="caution">
    <text evidence="1">The sequence shown here is derived from an EMBL/GenBank/DDBJ whole genome shotgun (WGS) entry which is preliminary data.</text>
</comment>
<organism evidence="1 2">
    <name type="scientific">Microscilla marina ATCC 23134</name>
    <dbReference type="NCBI Taxonomy" id="313606"/>
    <lineage>
        <taxon>Bacteria</taxon>
        <taxon>Pseudomonadati</taxon>
        <taxon>Bacteroidota</taxon>
        <taxon>Cytophagia</taxon>
        <taxon>Cytophagales</taxon>
        <taxon>Microscillaceae</taxon>
        <taxon>Microscilla</taxon>
    </lineage>
</organism>
<dbReference type="AlphaFoldDB" id="A1ZZT9"/>
<accession>A1ZZT9</accession>
<reference evidence="1 2" key="1">
    <citation type="submission" date="2007-01" db="EMBL/GenBank/DDBJ databases">
        <authorList>
            <person name="Haygood M."/>
            <person name="Podell S."/>
            <person name="Anderson C."/>
            <person name="Hopkinson B."/>
            <person name="Roe K."/>
            <person name="Barbeau K."/>
            <person name="Gaasterland T."/>
            <person name="Ferriera S."/>
            <person name="Johnson J."/>
            <person name="Kravitz S."/>
            <person name="Beeson K."/>
            <person name="Sutton G."/>
            <person name="Rogers Y.-H."/>
            <person name="Friedman R."/>
            <person name="Frazier M."/>
            <person name="Venter J.C."/>
        </authorList>
    </citation>
    <scope>NUCLEOTIDE SEQUENCE [LARGE SCALE GENOMIC DNA]</scope>
    <source>
        <strain evidence="1 2">ATCC 23134</strain>
    </source>
</reference>
<gene>
    <name evidence="1" type="ORF">M23134_02476</name>
</gene>
<dbReference type="EMBL" id="AAWS01000082">
    <property type="protein sequence ID" value="EAY24100.1"/>
    <property type="molecule type" value="Genomic_DNA"/>
</dbReference>
<name>A1ZZT9_MICM2</name>